<keyword evidence="2 7" id="KW-0444">Lipid biosynthesis</keyword>
<evidence type="ECO:0000256" key="5">
    <source>
        <dbReference type="ARBA" id="ARBA00023098"/>
    </source>
</evidence>
<dbReference type="GO" id="GO:0000035">
    <property type="term" value="F:acyl binding"/>
    <property type="evidence" value="ECO:0007669"/>
    <property type="project" value="TreeGrafter"/>
</dbReference>
<comment type="PTM">
    <text evidence="9">4'-phosphopantetheine is transferred from CoA to a specific serine of apo-ACP by acpS.</text>
</comment>
<comment type="function">
    <text evidence="7 9">Carrier of the growing fatty acid chain in fatty acid biosynthesis.</text>
</comment>
<evidence type="ECO:0000313" key="12">
    <source>
        <dbReference type="Proteomes" id="UP000035159"/>
    </source>
</evidence>
<dbReference type="EMBL" id="CP011232">
    <property type="protein sequence ID" value="AKI97801.1"/>
    <property type="molecule type" value="Genomic_DNA"/>
</dbReference>
<dbReference type="Gene3D" id="1.10.1200.10">
    <property type="entry name" value="ACP-like"/>
    <property type="match status" value="1"/>
</dbReference>
<evidence type="ECO:0000259" key="10">
    <source>
        <dbReference type="PROSITE" id="PS50075"/>
    </source>
</evidence>
<gene>
    <name evidence="7" type="primary">acpP</name>
    <name evidence="11" type="ORF">IX53_08235</name>
</gene>
<protein>
    <recommendedName>
        <fullName evidence="7 8">Acyl carrier protein</fullName>
        <shortName evidence="7">ACP</shortName>
    </recommendedName>
</protein>
<keyword evidence="4 7" id="KW-0276">Fatty acid metabolism</keyword>
<evidence type="ECO:0000256" key="7">
    <source>
        <dbReference type="HAMAP-Rule" id="MF_01217"/>
    </source>
</evidence>
<dbReference type="PROSITE" id="PS00012">
    <property type="entry name" value="PHOSPHOPANTETHEINE"/>
    <property type="match status" value="1"/>
</dbReference>
<dbReference type="NCBIfam" id="NF002148">
    <property type="entry name" value="PRK00982.1-2"/>
    <property type="match status" value="1"/>
</dbReference>
<dbReference type="InterPro" id="IPR003231">
    <property type="entry name" value="ACP"/>
</dbReference>
<evidence type="ECO:0000256" key="8">
    <source>
        <dbReference type="NCBIfam" id="TIGR00517"/>
    </source>
</evidence>
<keyword evidence="6 7" id="KW-0275">Fatty acid biosynthesis</keyword>
<evidence type="ECO:0000256" key="2">
    <source>
        <dbReference type="ARBA" id="ARBA00022516"/>
    </source>
</evidence>
<keyword evidence="7" id="KW-0963">Cytoplasm</keyword>
<evidence type="ECO:0000256" key="1">
    <source>
        <dbReference type="ARBA" id="ARBA00022450"/>
    </source>
</evidence>
<dbReference type="PATRIC" id="fig|1330330.3.peg.1668"/>
<dbReference type="UniPathway" id="UPA00094"/>
<comment type="similarity">
    <text evidence="7">Belongs to the acyl carrier protein (ACP) family.</text>
</comment>
<accession>A0A0G2ZCH2</accession>
<sequence>MEEKVISIIAEQLGLDPSEVSLDSNFTEDLGADSLDLVDLIMKLEDEFNVKIEDEVAAQLKTVRDAIEFIKKLTSEG</sequence>
<dbReference type="Pfam" id="PF00550">
    <property type="entry name" value="PP-binding"/>
    <property type="match status" value="1"/>
</dbReference>
<evidence type="ECO:0000256" key="6">
    <source>
        <dbReference type="ARBA" id="ARBA00023160"/>
    </source>
</evidence>
<keyword evidence="1 7" id="KW-0596">Phosphopantetheine</keyword>
<name>A0A0G2ZCH2_9BACT</name>
<dbReference type="PROSITE" id="PS50075">
    <property type="entry name" value="CARRIER"/>
    <property type="match status" value="1"/>
</dbReference>
<dbReference type="GO" id="GO:0000036">
    <property type="term" value="F:acyl carrier activity"/>
    <property type="evidence" value="ECO:0007669"/>
    <property type="project" value="UniProtKB-UniRule"/>
</dbReference>
<feature type="modified residue" description="O-(pantetheine 4'-phosphoryl)serine" evidence="7">
    <location>
        <position position="34"/>
    </location>
</feature>
<comment type="pathway">
    <text evidence="7 9">Lipid metabolism; fatty acid biosynthesis.</text>
</comment>
<dbReference type="PANTHER" id="PTHR20863">
    <property type="entry name" value="ACYL CARRIER PROTEIN"/>
    <property type="match status" value="1"/>
</dbReference>
<dbReference type="STRING" id="1330330.IX53_08235"/>
<dbReference type="PANTHER" id="PTHR20863:SF76">
    <property type="entry name" value="CARRIER DOMAIN-CONTAINING PROTEIN"/>
    <property type="match status" value="1"/>
</dbReference>
<evidence type="ECO:0000313" key="11">
    <source>
        <dbReference type="EMBL" id="AKI97801.1"/>
    </source>
</evidence>
<dbReference type="KEGG" id="kpf:IX53_08235"/>
<organism evidence="11 12">
    <name type="scientific">Kosmotoga pacifica</name>
    <dbReference type="NCBI Taxonomy" id="1330330"/>
    <lineage>
        <taxon>Bacteria</taxon>
        <taxon>Thermotogati</taxon>
        <taxon>Thermotogota</taxon>
        <taxon>Thermotogae</taxon>
        <taxon>Kosmotogales</taxon>
        <taxon>Kosmotogaceae</taxon>
        <taxon>Kosmotoga</taxon>
    </lineage>
</organism>
<dbReference type="RefSeq" id="WP_047754936.1">
    <property type="nucleotide sequence ID" value="NZ_CAJUHA010000007.1"/>
</dbReference>
<evidence type="ECO:0000256" key="3">
    <source>
        <dbReference type="ARBA" id="ARBA00022553"/>
    </source>
</evidence>
<dbReference type="NCBIfam" id="TIGR00517">
    <property type="entry name" value="acyl_carrier"/>
    <property type="match status" value="1"/>
</dbReference>
<dbReference type="SUPFAM" id="SSF47336">
    <property type="entry name" value="ACP-like"/>
    <property type="match status" value="1"/>
</dbReference>
<reference evidence="11 12" key="1">
    <citation type="submission" date="2015-04" db="EMBL/GenBank/DDBJ databases">
        <title>Complete Genome Sequence of Kosmotoga pacifica SLHLJ1.</title>
        <authorList>
            <person name="Jiang L.J."/>
            <person name="Shao Z.Z."/>
            <person name="Jebbar M."/>
        </authorList>
    </citation>
    <scope>NUCLEOTIDE SEQUENCE [LARGE SCALE GENOMIC DNA]</scope>
    <source>
        <strain evidence="11 12">SLHLJ1</strain>
    </source>
</reference>
<dbReference type="AlphaFoldDB" id="A0A0G2ZCH2"/>
<keyword evidence="5 7" id="KW-0443">Lipid metabolism</keyword>
<dbReference type="HAMAP" id="MF_01217">
    <property type="entry name" value="Acyl_carrier"/>
    <property type="match status" value="1"/>
</dbReference>
<evidence type="ECO:0000256" key="9">
    <source>
        <dbReference type="RuleBase" id="RU003545"/>
    </source>
</evidence>
<evidence type="ECO:0000256" key="4">
    <source>
        <dbReference type="ARBA" id="ARBA00022832"/>
    </source>
</evidence>
<comment type="PTM">
    <text evidence="7">4'-phosphopantetheine is transferred from CoA to a specific serine of apo-ACP by AcpS. This modification is essential for activity because fatty acids are bound in thioester linkage to the sulfhydryl of the prosthetic group.</text>
</comment>
<dbReference type="InterPro" id="IPR036736">
    <property type="entry name" value="ACP-like_sf"/>
</dbReference>
<feature type="domain" description="Carrier" evidence="10">
    <location>
        <begin position="1"/>
        <end position="74"/>
    </location>
</feature>
<dbReference type="InterPro" id="IPR009081">
    <property type="entry name" value="PP-bd_ACP"/>
</dbReference>
<keyword evidence="3 7" id="KW-0597">Phosphoprotein</keyword>
<keyword evidence="12" id="KW-1185">Reference proteome</keyword>
<dbReference type="OrthoDB" id="9804551at2"/>
<dbReference type="GO" id="GO:0005737">
    <property type="term" value="C:cytoplasm"/>
    <property type="evidence" value="ECO:0007669"/>
    <property type="project" value="UniProtKB-SubCell"/>
</dbReference>
<dbReference type="Proteomes" id="UP000035159">
    <property type="component" value="Chromosome"/>
</dbReference>
<dbReference type="NCBIfam" id="NF002150">
    <property type="entry name" value="PRK00982.1-4"/>
    <property type="match status" value="1"/>
</dbReference>
<proteinExistence type="inferred from homology"/>
<comment type="subcellular location">
    <subcellularLocation>
        <location evidence="7">Cytoplasm</location>
    </subcellularLocation>
</comment>
<dbReference type="InterPro" id="IPR006162">
    <property type="entry name" value="Ppantetheine_attach_site"/>
</dbReference>